<evidence type="ECO:0000256" key="2">
    <source>
        <dbReference type="ARBA" id="ARBA00004496"/>
    </source>
</evidence>
<comment type="similarity">
    <text evidence="4">Belongs to the ELP1/IKA1 family.</text>
</comment>
<feature type="domain" description="G-protein coupled receptors family 1 profile" evidence="14">
    <location>
        <begin position="37"/>
        <end position="171"/>
    </location>
</feature>
<dbReference type="InterPro" id="IPR056169">
    <property type="entry name" value="HB_ELP1"/>
</dbReference>
<evidence type="ECO:0000256" key="10">
    <source>
        <dbReference type="ARBA" id="ARBA00029535"/>
    </source>
</evidence>
<dbReference type="InParanoid" id="K1Q1G2"/>
<dbReference type="UniPathway" id="UPA00988"/>
<dbReference type="Pfam" id="PF04762">
    <property type="entry name" value="Beta-prop_ELP1_1st"/>
    <property type="match status" value="1"/>
</dbReference>
<evidence type="ECO:0000256" key="12">
    <source>
        <dbReference type="SAM" id="MobiDB-lite"/>
    </source>
</evidence>
<accession>K1Q1G2</accession>
<dbReference type="PROSITE" id="PS50262">
    <property type="entry name" value="G_PROTEIN_RECEP_F1_2"/>
    <property type="match status" value="1"/>
</dbReference>
<dbReference type="InterPro" id="IPR015943">
    <property type="entry name" value="WD40/YVTN_repeat-like_dom_sf"/>
</dbReference>
<dbReference type="Pfam" id="PF23925">
    <property type="entry name" value="A-sol_ELP1"/>
    <property type="match status" value="1"/>
</dbReference>
<dbReference type="PROSITE" id="PS00237">
    <property type="entry name" value="G_PROTEIN_RECEP_F1_1"/>
    <property type="match status" value="1"/>
</dbReference>
<feature type="coiled-coil region" evidence="11">
    <location>
        <begin position="1299"/>
        <end position="1326"/>
    </location>
</feature>
<dbReference type="Pfam" id="PF23878">
    <property type="entry name" value="TPR_ELP1"/>
    <property type="match status" value="1"/>
</dbReference>
<dbReference type="InterPro" id="IPR056164">
    <property type="entry name" value="Beta-prop_ELP1_1st"/>
</dbReference>
<dbReference type="PANTHER" id="PTHR12747">
    <property type="entry name" value="ELONGATOR COMPLEX PROTEIN 1"/>
    <property type="match status" value="1"/>
</dbReference>
<evidence type="ECO:0000256" key="13">
    <source>
        <dbReference type="SAM" id="Phobius"/>
    </source>
</evidence>
<protein>
    <recommendedName>
        <fullName evidence="10">Elongator complex protein 1</fullName>
    </recommendedName>
</protein>
<keyword evidence="8 13" id="KW-1133">Transmembrane helix</keyword>
<dbReference type="CDD" id="cd00637">
    <property type="entry name" value="7tm_classA_rhodopsin-like"/>
    <property type="match status" value="1"/>
</dbReference>
<dbReference type="PANTHER" id="PTHR12747:SF0">
    <property type="entry name" value="ELONGATOR COMPLEX PROTEIN 1"/>
    <property type="match status" value="1"/>
</dbReference>
<dbReference type="GO" id="GO:0033588">
    <property type="term" value="C:elongator holoenzyme complex"/>
    <property type="evidence" value="ECO:0007669"/>
    <property type="project" value="InterPro"/>
</dbReference>
<evidence type="ECO:0000256" key="5">
    <source>
        <dbReference type="ARBA" id="ARBA00022490"/>
    </source>
</evidence>
<evidence type="ECO:0000256" key="7">
    <source>
        <dbReference type="ARBA" id="ARBA00022694"/>
    </source>
</evidence>
<keyword evidence="6 13" id="KW-0812">Transmembrane</keyword>
<evidence type="ECO:0000256" key="6">
    <source>
        <dbReference type="ARBA" id="ARBA00022692"/>
    </source>
</evidence>
<dbReference type="Pfam" id="PF23797">
    <property type="entry name" value="Beta-prop_ELP1_2nd"/>
    <property type="match status" value="1"/>
</dbReference>
<dbReference type="InterPro" id="IPR056167">
    <property type="entry name" value="A-sol_ELP1"/>
</dbReference>
<comment type="subcellular location">
    <subcellularLocation>
        <location evidence="2">Cytoplasm</location>
    </subcellularLocation>
    <subcellularLocation>
        <location evidence="1">Membrane</location>
    </subcellularLocation>
</comment>
<keyword evidence="5" id="KW-0963">Cytoplasm</keyword>
<feature type="transmembrane region" description="Helical" evidence="13">
    <location>
        <begin position="23"/>
        <end position="45"/>
    </location>
</feature>
<organism evidence="15">
    <name type="scientific">Magallana gigas</name>
    <name type="common">Pacific oyster</name>
    <name type="synonym">Crassostrea gigas</name>
    <dbReference type="NCBI Taxonomy" id="29159"/>
    <lineage>
        <taxon>Eukaryota</taxon>
        <taxon>Metazoa</taxon>
        <taxon>Spiralia</taxon>
        <taxon>Lophotrochozoa</taxon>
        <taxon>Mollusca</taxon>
        <taxon>Bivalvia</taxon>
        <taxon>Autobranchia</taxon>
        <taxon>Pteriomorphia</taxon>
        <taxon>Ostreida</taxon>
        <taxon>Ostreoidea</taxon>
        <taxon>Ostreidae</taxon>
        <taxon>Magallana</taxon>
    </lineage>
</organism>
<keyword evidence="11" id="KW-0175">Coiled coil</keyword>
<feature type="compositionally biased region" description="Low complexity" evidence="12">
    <location>
        <begin position="1349"/>
        <end position="1372"/>
    </location>
</feature>
<dbReference type="InterPro" id="IPR056165">
    <property type="entry name" value="Beta-prop_ELP1_2nd"/>
</dbReference>
<dbReference type="InterPro" id="IPR017452">
    <property type="entry name" value="GPCR_Rhodpsn_7TM"/>
</dbReference>
<dbReference type="EMBL" id="JH816701">
    <property type="protein sequence ID" value="EKC25194.1"/>
    <property type="molecule type" value="Genomic_DNA"/>
</dbReference>
<sequence>MGNNYTVVNHPQIINERLNRLPFGITILLLYILGIVGNSIVLHIFRKIRQDSTYKTFVFVLALLDLLTSVAHFCKEVATLSYTTYDDSEVECKITYFCGFIVGSSSYFVVFVIAMERYRRICYPLKPQMSVSTSKHVCMGCLSISVVTGIPFPFMMGNWYAKMDGLTVVQCLLGNRGDPKLQVCSSRFTRINVRMRNLELLSVRQVDAGGEFQGAQCVCVDYDSGNVFAASPATIVGLSPQNEQVIGSVRLDQCDELPPDGVNKIVGMEFLPDQQSVCVATDTGSVLLWNVASGVIENVGDVGSGIRAMSWSPDQEILVLATGQDTLIMMTREFDPITEKSIHPDSFGAEEFVNVGWGKKETQFHGSLGKEAAKQKSEAIQAALPWDDKHPRISWRGDGQYFVVSSICPNTGARKLRVWNRECGHQSTSENVDAIEQALAWRPSGSLIASTQRKPNKHDVVFFEKNGLRHGEFSLPFGVKDVQVKELLWNSDSTVLALWCEDMVTEDSKVNPKSYIQLWSMNNYHWYLKQSIPFEEDRVSSLTWDPEHVYRLHVLCNSGKYLQCTWHWATHSSNNALVAVIDGSRLLMTPFRQLVVPPPMSAYYLQLPAPVNLVSFCCHGNTDDVLVLLDDGRVAVYRFKDIDTKEESVKLDGAGGNSFQTCCKTPKLEGIFRITGLSQTSQLSKLVHHVIWYSPEQVLLCCVDPQRSQHSTLYSCKFDGESLVVRSQTLVDGSVYTMSCDPESEDSVLAVQLTDGFVLKFDIGSDLIMPWELSSGEELSFPIPCQQMALCTIGEQRVVLGLTSRYRFYVNNTEIASNCTSFCVHKEYLLLTTLTHTVRCICRKTKVEVLPTLSDGKAHPFDESIRRVERGSRIVTVVPDDTKLVLQMPRGNLETIHPRALVLSAVRRNLDELRFLEAMTAMRRHRINMNLIYDHNPDKFLTNVQLFVQQINNVSHINLFLTDLQEEDVTCTMYTAAYNRSPVTEDSEQTNKVDTVCDALRKALLQEDENKYILCILTSYVKKSTPELEEALLLVRSLRDNPNKNAVISPADALKYLLFLVDVNEMFDVALGTYDFDLVLMVAEKSQKDPKEYIPFLNSLRRLEGSYQHYTIDKYLKRYSRALQNISKCPDHFDECLTLISDHHLYKEALPLFTLGSDKYKEIAKLYGKYLIEKKKPEEAGLVYVKAEEWQLALDAFKSCSNWRQAFCMAAKLKYNRENEVDLGQKLANQLRNNKKYMDAAIVLEEYANDTEEAIVCLIEGCHWEEALRRMYKHTRMDFIETNLKPAMVENYESLMESLETMRVDFDKYRKRLKVVREEKERERLEFQESGGINDADADLFSDASSATGESIQSSKYSSSQSSAYSRSTGRTSRNRRKAEQKKWKLKEGSPYEDFALIAALSKIITAVDIMRDEVRGLVKVMIQFNSDKEASKLQETFGSFLSLIDTSIPSIWMDDSEEGEESVVLGPHATANTIAQAVQRGQNLTTKEKLDPIIKNAPSLHKDIKWKLSMLEGAKS</sequence>
<evidence type="ECO:0000313" key="15">
    <source>
        <dbReference type="EMBL" id="EKC25194.1"/>
    </source>
</evidence>
<dbReference type="InterPro" id="IPR036322">
    <property type="entry name" value="WD40_repeat_dom_sf"/>
</dbReference>
<comment type="pathway">
    <text evidence="3">tRNA modification; 5-methoxycarbonylmethyl-2-thiouridine-tRNA biosynthesis.</text>
</comment>
<keyword evidence="9 13" id="KW-0472">Membrane</keyword>
<dbReference type="Gene3D" id="2.130.10.10">
    <property type="entry name" value="YVTN repeat-like/Quinoprotein amine dehydrogenase"/>
    <property type="match status" value="2"/>
</dbReference>
<dbReference type="InterPro" id="IPR000276">
    <property type="entry name" value="GPCR_Rhodpsn"/>
</dbReference>
<dbReference type="GO" id="GO:0016020">
    <property type="term" value="C:membrane"/>
    <property type="evidence" value="ECO:0007669"/>
    <property type="project" value="UniProtKB-SubCell"/>
</dbReference>
<dbReference type="InterPro" id="IPR006849">
    <property type="entry name" value="Elp1"/>
</dbReference>
<dbReference type="GO" id="GO:0002926">
    <property type="term" value="P:tRNA wobble base 5-methoxycarbonylmethyl-2-thiouridinylation"/>
    <property type="evidence" value="ECO:0007669"/>
    <property type="project" value="TreeGrafter"/>
</dbReference>
<dbReference type="SUPFAM" id="SSF50978">
    <property type="entry name" value="WD40 repeat-like"/>
    <property type="match status" value="1"/>
</dbReference>
<dbReference type="HOGENOM" id="CLU_001477_0_0_1"/>
<feature type="transmembrane region" description="Helical" evidence="13">
    <location>
        <begin position="94"/>
        <end position="115"/>
    </location>
</feature>
<keyword evidence="7" id="KW-0819">tRNA processing</keyword>
<name>K1Q1G2_MAGGI</name>
<gene>
    <name evidence="15" type="ORF">CGI_10014872</name>
</gene>
<dbReference type="Pfam" id="PF23936">
    <property type="entry name" value="HB_ELP1"/>
    <property type="match status" value="1"/>
</dbReference>
<dbReference type="GO" id="GO:0004930">
    <property type="term" value="F:G protein-coupled receptor activity"/>
    <property type="evidence" value="ECO:0007669"/>
    <property type="project" value="InterPro"/>
</dbReference>
<feature type="transmembrane region" description="Helical" evidence="13">
    <location>
        <begin position="136"/>
        <end position="161"/>
    </location>
</feature>
<evidence type="ECO:0000256" key="1">
    <source>
        <dbReference type="ARBA" id="ARBA00004370"/>
    </source>
</evidence>
<dbReference type="FunCoup" id="K1Q1G2">
    <property type="interactions" value="1527"/>
</dbReference>
<feature type="region of interest" description="Disordered" evidence="12">
    <location>
        <begin position="1349"/>
        <end position="1384"/>
    </location>
</feature>
<dbReference type="InterPro" id="IPR056166">
    <property type="entry name" value="TPR_ELP1"/>
</dbReference>
<evidence type="ECO:0000256" key="11">
    <source>
        <dbReference type="SAM" id="Coils"/>
    </source>
</evidence>
<proteinExistence type="inferred from homology"/>
<dbReference type="SUPFAM" id="SSF81321">
    <property type="entry name" value="Family A G protein-coupled receptor-like"/>
    <property type="match status" value="1"/>
</dbReference>
<evidence type="ECO:0000256" key="3">
    <source>
        <dbReference type="ARBA" id="ARBA00005043"/>
    </source>
</evidence>
<dbReference type="Gene3D" id="1.20.1070.10">
    <property type="entry name" value="Rhodopsin 7-helix transmembrane proteins"/>
    <property type="match status" value="1"/>
</dbReference>
<feature type="transmembrane region" description="Helical" evidence="13">
    <location>
        <begin position="57"/>
        <end position="74"/>
    </location>
</feature>
<evidence type="ECO:0000256" key="9">
    <source>
        <dbReference type="ARBA" id="ARBA00023136"/>
    </source>
</evidence>
<reference evidence="15" key="1">
    <citation type="journal article" date="2012" name="Nature">
        <title>The oyster genome reveals stress adaptation and complexity of shell formation.</title>
        <authorList>
            <person name="Zhang G."/>
            <person name="Fang X."/>
            <person name="Guo X."/>
            <person name="Li L."/>
            <person name="Luo R."/>
            <person name="Xu F."/>
            <person name="Yang P."/>
            <person name="Zhang L."/>
            <person name="Wang X."/>
            <person name="Qi H."/>
            <person name="Xiong Z."/>
            <person name="Que H."/>
            <person name="Xie Y."/>
            <person name="Holland P.W."/>
            <person name="Paps J."/>
            <person name="Zhu Y."/>
            <person name="Wu F."/>
            <person name="Chen Y."/>
            <person name="Wang J."/>
            <person name="Peng C."/>
            <person name="Meng J."/>
            <person name="Yang L."/>
            <person name="Liu J."/>
            <person name="Wen B."/>
            <person name="Zhang N."/>
            <person name="Huang Z."/>
            <person name="Zhu Q."/>
            <person name="Feng Y."/>
            <person name="Mount A."/>
            <person name="Hedgecock D."/>
            <person name="Xu Z."/>
            <person name="Liu Y."/>
            <person name="Domazet-Loso T."/>
            <person name="Du Y."/>
            <person name="Sun X."/>
            <person name="Zhang S."/>
            <person name="Liu B."/>
            <person name="Cheng P."/>
            <person name="Jiang X."/>
            <person name="Li J."/>
            <person name="Fan D."/>
            <person name="Wang W."/>
            <person name="Fu W."/>
            <person name="Wang T."/>
            <person name="Wang B."/>
            <person name="Zhang J."/>
            <person name="Peng Z."/>
            <person name="Li Y."/>
            <person name="Li N."/>
            <person name="Wang J."/>
            <person name="Chen M."/>
            <person name="He Y."/>
            <person name="Tan F."/>
            <person name="Song X."/>
            <person name="Zheng Q."/>
            <person name="Huang R."/>
            <person name="Yang H."/>
            <person name="Du X."/>
            <person name="Chen L."/>
            <person name="Yang M."/>
            <person name="Gaffney P.M."/>
            <person name="Wang S."/>
            <person name="Luo L."/>
            <person name="She Z."/>
            <person name="Ming Y."/>
            <person name="Huang W."/>
            <person name="Zhang S."/>
            <person name="Huang B."/>
            <person name="Zhang Y."/>
            <person name="Qu T."/>
            <person name="Ni P."/>
            <person name="Miao G."/>
            <person name="Wang J."/>
            <person name="Wang Q."/>
            <person name="Steinberg C.E."/>
            <person name="Wang H."/>
            <person name="Li N."/>
            <person name="Qian L."/>
            <person name="Zhang G."/>
            <person name="Li Y."/>
            <person name="Yang H."/>
            <person name="Liu X."/>
            <person name="Wang J."/>
            <person name="Yin Y."/>
            <person name="Wang J."/>
        </authorList>
    </citation>
    <scope>NUCLEOTIDE SEQUENCE [LARGE SCALE GENOMIC DNA]</scope>
    <source>
        <strain evidence="15">05x7-T-G4-1.051#20</strain>
    </source>
</reference>
<evidence type="ECO:0000256" key="4">
    <source>
        <dbReference type="ARBA" id="ARBA00006086"/>
    </source>
</evidence>
<evidence type="ECO:0000259" key="14">
    <source>
        <dbReference type="PROSITE" id="PS50262"/>
    </source>
</evidence>
<dbReference type="Pfam" id="PF00001">
    <property type="entry name" value="7tm_1"/>
    <property type="match status" value="1"/>
</dbReference>
<dbReference type="SUPFAM" id="SSF69322">
    <property type="entry name" value="Tricorn protease domain 2"/>
    <property type="match status" value="1"/>
</dbReference>
<evidence type="ECO:0000256" key="8">
    <source>
        <dbReference type="ARBA" id="ARBA00022989"/>
    </source>
</evidence>
<dbReference type="GO" id="GO:0000049">
    <property type="term" value="F:tRNA binding"/>
    <property type="evidence" value="ECO:0007669"/>
    <property type="project" value="TreeGrafter"/>
</dbReference>
<dbReference type="GO" id="GO:0005829">
    <property type="term" value="C:cytosol"/>
    <property type="evidence" value="ECO:0007669"/>
    <property type="project" value="TreeGrafter"/>
</dbReference>